<name>A0ABV3WW37_9HYPH</name>
<dbReference type="Proteomes" id="UP001559025">
    <property type="component" value="Unassembled WGS sequence"/>
</dbReference>
<protein>
    <submittedName>
        <fullName evidence="1">Uncharacterized protein</fullName>
    </submittedName>
</protein>
<dbReference type="RefSeq" id="WP_368803853.1">
    <property type="nucleotide sequence ID" value="NZ_JAZHFV010000005.1"/>
</dbReference>
<sequence length="104" mass="11426">MLVENSEVVAETSLIIDGQGPLGNHVYILQQSNEAAKGMQWIAITHDAQGRPLGGQVRAVDRLRADNAFLLRVQKHMHPGTTMILTEAPLHPDTRSAKDFVIMS</sequence>
<proteinExistence type="predicted"/>
<reference evidence="1 2" key="1">
    <citation type="submission" date="2024-01" db="EMBL/GenBank/DDBJ databases">
        <title>New evidence supports the origin of RcGTA from prophage.</title>
        <authorList>
            <person name="Xu Y."/>
            <person name="Liu B."/>
            <person name="Chen F."/>
        </authorList>
    </citation>
    <scope>NUCLEOTIDE SEQUENCE [LARGE SCALE GENOMIC DNA]</scope>
    <source>
        <strain evidence="1 2">CBW1107-2</strain>
    </source>
</reference>
<comment type="caution">
    <text evidence="1">The sequence shown here is derived from an EMBL/GenBank/DDBJ whole genome shotgun (WGS) entry which is preliminary data.</text>
</comment>
<evidence type="ECO:0000313" key="2">
    <source>
        <dbReference type="Proteomes" id="UP001559025"/>
    </source>
</evidence>
<organism evidence="1 2">
    <name type="scientific">Neoaquamicrobium sediminum</name>
    <dbReference type="NCBI Taxonomy" id="1849104"/>
    <lineage>
        <taxon>Bacteria</taxon>
        <taxon>Pseudomonadati</taxon>
        <taxon>Pseudomonadota</taxon>
        <taxon>Alphaproteobacteria</taxon>
        <taxon>Hyphomicrobiales</taxon>
        <taxon>Phyllobacteriaceae</taxon>
        <taxon>Neoaquamicrobium</taxon>
    </lineage>
</organism>
<keyword evidence="2" id="KW-1185">Reference proteome</keyword>
<gene>
    <name evidence="1" type="ORF">V1479_16375</name>
</gene>
<dbReference type="EMBL" id="JAZHFV010000005">
    <property type="protein sequence ID" value="MEX4008886.1"/>
    <property type="molecule type" value="Genomic_DNA"/>
</dbReference>
<evidence type="ECO:0000313" key="1">
    <source>
        <dbReference type="EMBL" id="MEX4008886.1"/>
    </source>
</evidence>
<accession>A0ABV3WW37</accession>